<dbReference type="GO" id="GO:0006508">
    <property type="term" value="P:proteolysis"/>
    <property type="evidence" value="ECO:0007669"/>
    <property type="project" value="UniProtKB-KW"/>
</dbReference>
<dbReference type="InterPro" id="IPR033694">
    <property type="entry name" value="PGPEP1_Cys_AS"/>
</dbReference>
<dbReference type="InterPro" id="IPR016125">
    <property type="entry name" value="Peptidase_C15-like"/>
</dbReference>
<accession>A0A371B3V3</accession>
<keyword evidence="3" id="KW-0645">Protease</keyword>
<keyword evidence="2" id="KW-0963">Cytoplasm</keyword>
<keyword evidence="4" id="KW-0378">Hydrolase</keyword>
<dbReference type="GO" id="GO:0016920">
    <property type="term" value="F:pyroglutamyl-peptidase activity"/>
    <property type="evidence" value="ECO:0007669"/>
    <property type="project" value="UniProtKB-EC"/>
</dbReference>
<sequence length="206" mass="22269">MPTLLITGFGPFPGAPYNPTVKLVRALARLRRPALAGTTIVTHIFTTSYAAVDRDLPALIAEYKPDALLMFGLHGRARAIRIETRARNALALLPDASGKVLGRGVIAPEAPSARRMPMPAQRLLAAARETRLPAVLSRDAGRYLCNYLCWRAVDSGVRLAAFVHVPKVARFARPSRAGSNRPFTATDLARVGETMLVALHAAVNRT</sequence>
<evidence type="ECO:0000313" key="8">
    <source>
        <dbReference type="Proteomes" id="UP000263993"/>
    </source>
</evidence>
<dbReference type="RefSeq" id="WP_115518326.1">
    <property type="nucleotide sequence ID" value="NZ_QRGO01000002.1"/>
</dbReference>
<evidence type="ECO:0000256" key="5">
    <source>
        <dbReference type="ARBA" id="ARBA00022807"/>
    </source>
</evidence>
<keyword evidence="5" id="KW-0788">Thiol protease</keyword>
<keyword evidence="8" id="KW-1185">Reference proteome</keyword>
<dbReference type="CDD" id="cd00501">
    <property type="entry name" value="Peptidase_C15"/>
    <property type="match status" value="1"/>
</dbReference>
<protein>
    <recommendedName>
        <fullName evidence="6">Pyroglutamyl-peptidase I</fullName>
        <ecNumber evidence="6">3.4.19.3</ecNumber>
    </recommendedName>
</protein>
<gene>
    <name evidence="7" type="ORF">DXH78_16570</name>
</gene>
<dbReference type="PRINTS" id="PR00706">
    <property type="entry name" value="PYROGLUPTASE"/>
</dbReference>
<dbReference type="AlphaFoldDB" id="A0A371B3V3"/>
<evidence type="ECO:0000256" key="6">
    <source>
        <dbReference type="PROSITE-ProRule" id="PRU10077"/>
    </source>
</evidence>
<proteinExistence type="inferred from homology"/>
<organism evidence="7 8">
    <name type="scientific">Undibacter mobilis</name>
    <dbReference type="NCBI Taxonomy" id="2292256"/>
    <lineage>
        <taxon>Bacteria</taxon>
        <taxon>Pseudomonadati</taxon>
        <taxon>Pseudomonadota</taxon>
        <taxon>Alphaproteobacteria</taxon>
        <taxon>Hyphomicrobiales</taxon>
        <taxon>Nitrobacteraceae</taxon>
        <taxon>Undibacter</taxon>
    </lineage>
</organism>
<dbReference type="Pfam" id="PF01470">
    <property type="entry name" value="Peptidase_C15"/>
    <property type="match status" value="1"/>
</dbReference>
<dbReference type="SUPFAM" id="SSF53182">
    <property type="entry name" value="Pyrrolidone carboxyl peptidase (pyroglutamate aminopeptidase)"/>
    <property type="match status" value="1"/>
</dbReference>
<evidence type="ECO:0000256" key="4">
    <source>
        <dbReference type="ARBA" id="ARBA00022801"/>
    </source>
</evidence>
<dbReference type="EC" id="3.4.19.3" evidence="6"/>
<dbReference type="GO" id="GO:0005829">
    <property type="term" value="C:cytosol"/>
    <property type="evidence" value="ECO:0007669"/>
    <property type="project" value="InterPro"/>
</dbReference>
<comment type="similarity">
    <text evidence="1">Belongs to the peptidase C15 family.</text>
</comment>
<dbReference type="PIRSF" id="PIRSF015592">
    <property type="entry name" value="Prld-crbxl_pptds"/>
    <property type="match status" value="1"/>
</dbReference>
<dbReference type="OrthoDB" id="9779738at2"/>
<dbReference type="Proteomes" id="UP000263993">
    <property type="component" value="Unassembled WGS sequence"/>
</dbReference>
<dbReference type="PANTHER" id="PTHR23402">
    <property type="entry name" value="PROTEASE FAMILY C15 PYROGLUTAMYL-PEPTIDASE I-RELATED"/>
    <property type="match status" value="1"/>
</dbReference>
<dbReference type="InterPro" id="IPR036440">
    <property type="entry name" value="Peptidase_C15-like_sf"/>
</dbReference>
<dbReference type="PANTHER" id="PTHR23402:SF1">
    <property type="entry name" value="PYROGLUTAMYL-PEPTIDASE I"/>
    <property type="match status" value="1"/>
</dbReference>
<dbReference type="Gene3D" id="3.40.630.20">
    <property type="entry name" value="Peptidase C15, pyroglutamyl peptidase I-like"/>
    <property type="match status" value="1"/>
</dbReference>
<feature type="active site" evidence="6">
    <location>
        <position position="145"/>
    </location>
</feature>
<comment type="catalytic activity">
    <reaction evidence="6">
        <text>Release of an N-terminal pyroglutamyl group from a polypeptide, the second amino acid generally not being Pro.</text>
        <dbReference type="EC" id="3.4.19.3"/>
    </reaction>
</comment>
<dbReference type="InterPro" id="IPR000816">
    <property type="entry name" value="Peptidase_C15"/>
</dbReference>
<reference evidence="8" key="1">
    <citation type="submission" date="2018-08" db="EMBL/GenBank/DDBJ databases">
        <authorList>
            <person name="Kim S.-J."/>
            <person name="Jung G.-Y."/>
        </authorList>
    </citation>
    <scope>NUCLEOTIDE SEQUENCE [LARGE SCALE GENOMIC DNA]</scope>
    <source>
        <strain evidence="8">GY_H</strain>
    </source>
</reference>
<evidence type="ECO:0000256" key="1">
    <source>
        <dbReference type="ARBA" id="ARBA00006641"/>
    </source>
</evidence>
<evidence type="ECO:0000256" key="3">
    <source>
        <dbReference type="ARBA" id="ARBA00022670"/>
    </source>
</evidence>
<dbReference type="PROSITE" id="PS01334">
    <property type="entry name" value="PYRASE_CYS"/>
    <property type="match status" value="1"/>
</dbReference>
<evidence type="ECO:0000313" key="7">
    <source>
        <dbReference type="EMBL" id="RDV02204.1"/>
    </source>
</evidence>
<name>A0A371B3V3_9BRAD</name>
<dbReference type="EMBL" id="QRGO01000002">
    <property type="protein sequence ID" value="RDV02204.1"/>
    <property type="molecule type" value="Genomic_DNA"/>
</dbReference>
<evidence type="ECO:0000256" key="2">
    <source>
        <dbReference type="ARBA" id="ARBA00022490"/>
    </source>
</evidence>
<comment type="caution">
    <text evidence="7">The sequence shown here is derived from an EMBL/GenBank/DDBJ whole genome shotgun (WGS) entry which is preliminary data.</text>
</comment>